<feature type="transmembrane region" description="Helical" evidence="9">
    <location>
        <begin position="277"/>
        <end position="297"/>
    </location>
</feature>
<name>A0ABY7M592_9CHLR</name>
<dbReference type="Pfam" id="PF21760">
    <property type="entry name" value="SecD_1st"/>
    <property type="match status" value="1"/>
</dbReference>
<dbReference type="PANTHER" id="PTHR30081:SF1">
    <property type="entry name" value="PROTEIN TRANSLOCASE SUBUNIT SECD"/>
    <property type="match status" value="1"/>
</dbReference>
<evidence type="ECO:0000256" key="9">
    <source>
        <dbReference type="HAMAP-Rule" id="MF_01463"/>
    </source>
</evidence>
<feature type="transmembrane region" description="Helical" evidence="9">
    <location>
        <begin position="330"/>
        <end position="354"/>
    </location>
</feature>
<protein>
    <recommendedName>
        <fullName evidence="9">Protein translocase subunit SecD</fullName>
    </recommendedName>
</protein>
<feature type="transmembrane region" description="Helical" evidence="9">
    <location>
        <begin position="304"/>
        <end position="324"/>
    </location>
</feature>
<evidence type="ECO:0000256" key="3">
    <source>
        <dbReference type="ARBA" id="ARBA00022475"/>
    </source>
</evidence>
<keyword evidence="14" id="KW-1185">Reference proteome</keyword>
<feature type="transmembrane region" description="Helical" evidence="9">
    <location>
        <begin position="408"/>
        <end position="431"/>
    </location>
</feature>
<organism evidence="13 14">
    <name type="scientific">Tepidiforma flava</name>
    <dbReference type="NCBI Taxonomy" id="3004094"/>
    <lineage>
        <taxon>Bacteria</taxon>
        <taxon>Bacillati</taxon>
        <taxon>Chloroflexota</taxon>
        <taxon>Tepidiformia</taxon>
        <taxon>Tepidiformales</taxon>
        <taxon>Tepidiformaceae</taxon>
        <taxon>Tepidiforma</taxon>
    </lineage>
</organism>
<keyword evidence="3 9" id="KW-1003">Cell membrane</keyword>
<dbReference type="Gene3D" id="1.20.1640.10">
    <property type="entry name" value="Multidrug efflux transporter AcrB transmembrane domain"/>
    <property type="match status" value="1"/>
</dbReference>
<evidence type="ECO:0000256" key="8">
    <source>
        <dbReference type="ARBA" id="ARBA00023136"/>
    </source>
</evidence>
<comment type="caution">
    <text evidence="9">Lacks conserved residue(s) required for the propagation of feature annotation.</text>
</comment>
<comment type="function">
    <text evidence="9">Part of the Sec protein translocase complex. Interacts with the SecYEG preprotein conducting channel. SecDF uses the proton motive force (PMF) to complete protein translocation after the ATP-dependent function of SecA.</text>
</comment>
<dbReference type="InterPro" id="IPR055344">
    <property type="entry name" value="SecD_SecF_C_bact"/>
</dbReference>
<evidence type="ECO:0000259" key="10">
    <source>
        <dbReference type="Pfam" id="PF02355"/>
    </source>
</evidence>
<evidence type="ECO:0000256" key="1">
    <source>
        <dbReference type="ARBA" id="ARBA00004651"/>
    </source>
</evidence>
<proteinExistence type="inferred from homology"/>
<keyword evidence="7 9" id="KW-0811">Translocation</keyword>
<dbReference type="InterPro" id="IPR022813">
    <property type="entry name" value="SecD/SecF_arch_bac"/>
</dbReference>
<feature type="domain" description="Protein translocase subunit SecDF P1" evidence="11">
    <location>
        <begin position="85"/>
        <end position="140"/>
    </location>
</feature>
<sequence length="467" mass="50492">MRSTSTVLLFLFVVALTTFSIIVVWPSTPSRYLPGDFWPAGRGIKIGNWERETMRLGLDLRGGAYLVLEADPPPDYQGDIDQALESAKQVVERRVNAFGVSEAEITRASGNRLSVQVPGISLTEAQDLIGKTAALEFMVYDDQYNLVPATGVVNGQTLQMTGAYLKNNTYPSRLGTTFAVNFETTGVGAQLMEQITTRALQYPPGDPRRLLVVMLDGQVLSEAEVQAVIRDAGQITGQPTFSAASTLSKQLNSGALPIPLRTVQASEVSATLGEDSVLASVKAGLVGMAAVMIFMVLYYRLPGVLASAALVVYTSVVLMIFKLVPVTLTLSGIAAFVLSVGMAVDANVLIFERLKEELRRGRTLNAAIDIGFRRAWLSIRDSNVSTLITCVILYWFGDQFGAALVKGFALTLAIGVLVSMFSAITVTRTFLKMILGTPMAKSAFLFNASERPAQERPRRRMAEAAGE</sequence>
<dbReference type="NCBIfam" id="TIGR00916">
    <property type="entry name" value="2A0604s01"/>
    <property type="match status" value="1"/>
</dbReference>
<dbReference type="Pfam" id="PF07549">
    <property type="entry name" value="Sec_GG"/>
    <property type="match status" value="1"/>
</dbReference>
<dbReference type="InterPro" id="IPR005791">
    <property type="entry name" value="SecD"/>
</dbReference>
<dbReference type="Pfam" id="PF22599">
    <property type="entry name" value="SecDF_P1_head"/>
    <property type="match status" value="1"/>
</dbReference>
<evidence type="ECO:0000313" key="13">
    <source>
        <dbReference type="EMBL" id="WBL35143.1"/>
    </source>
</evidence>
<reference evidence="13 14" key="1">
    <citation type="journal article" date="2023" name="ISME J.">
        <title>Thermophilic Dehalococcoidia with unusual traits shed light on an unexpected past.</title>
        <authorList>
            <person name="Palmer M."/>
            <person name="Covington J.K."/>
            <person name="Zhou E.M."/>
            <person name="Thomas S.C."/>
            <person name="Habib N."/>
            <person name="Seymour C.O."/>
            <person name="Lai D."/>
            <person name="Johnston J."/>
            <person name="Hashimi A."/>
            <person name="Jiao J.Y."/>
            <person name="Muok A.R."/>
            <person name="Liu L."/>
            <person name="Xian W.D."/>
            <person name="Zhi X.Y."/>
            <person name="Li M.M."/>
            <person name="Silva L.P."/>
            <person name="Bowen B.P."/>
            <person name="Louie K."/>
            <person name="Briegel A."/>
            <person name="Pett-Ridge J."/>
            <person name="Weber P.K."/>
            <person name="Tocheva E.I."/>
            <person name="Woyke T."/>
            <person name="Northen T.R."/>
            <person name="Mayali X."/>
            <person name="Li W.J."/>
            <person name="Hedlund B.P."/>
        </authorList>
    </citation>
    <scope>NUCLEOTIDE SEQUENCE [LARGE SCALE GENOMIC DNA]</scope>
    <source>
        <strain evidence="13 14">YIM 72310</strain>
    </source>
</reference>
<evidence type="ECO:0000256" key="5">
    <source>
        <dbReference type="ARBA" id="ARBA00022927"/>
    </source>
</evidence>
<evidence type="ECO:0000256" key="2">
    <source>
        <dbReference type="ARBA" id="ARBA00022448"/>
    </source>
</evidence>
<dbReference type="PANTHER" id="PTHR30081">
    <property type="entry name" value="PROTEIN-EXPORT MEMBRANE PROTEIN SEC"/>
    <property type="match status" value="1"/>
</dbReference>
<feature type="domain" description="SecDF P1 head subdomain" evidence="12">
    <location>
        <begin position="156"/>
        <end position="258"/>
    </location>
</feature>
<feature type="transmembrane region" description="Helical" evidence="9">
    <location>
        <begin position="375"/>
        <end position="396"/>
    </location>
</feature>
<dbReference type="HAMAP" id="MF_01463_B">
    <property type="entry name" value="SecD_B"/>
    <property type="match status" value="1"/>
</dbReference>
<dbReference type="InterPro" id="IPR022646">
    <property type="entry name" value="SecD/SecF_CS"/>
</dbReference>
<keyword evidence="2 9" id="KW-0813">Transport</keyword>
<keyword evidence="6 9" id="KW-1133">Transmembrane helix</keyword>
<dbReference type="Gene3D" id="3.30.1360.200">
    <property type="match status" value="1"/>
</dbReference>
<dbReference type="Gene3D" id="3.30.70.3400">
    <property type="match status" value="1"/>
</dbReference>
<evidence type="ECO:0000256" key="7">
    <source>
        <dbReference type="ARBA" id="ARBA00023010"/>
    </source>
</evidence>
<keyword evidence="8 9" id="KW-0472">Membrane</keyword>
<keyword evidence="5 9" id="KW-0653">Protein transport</keyword>
<dbReference type="Pfam" id="PF02355">
    <property type="entry name" value="SecD_SecF_C"/>
    <property type="match status" value="1"/>
</dbReference>
<dbReference type="NCBIfam" id="TIGR01129">
    <property type="entry name" value="secD"/>
    <property type="match status" value="1"/>
</dbReference>
<evidence type="ECO:0000313" key="14">
    <source>
        <dbReference type="Proteomes" id="UP001212803"/>
    </source>
</evidence>
<dbReference type="EMBL" id="CP115149">
    <property type="protein sequence ID" value="WBL35143.1"/>
    <property type="molecule type" value="Genomic_DNA"/>
</dbReference>
<evidence type="ECO:0000256" key="6">
    <source>
        <dbReference type="ARBA" id="ARBA00022989"/>
    </source>
</evidence>
<dbReference type="InterPro" id="IPR048634">
    <property type="entry name" value="SecD_SecF_C"/>
</dbReference>
<feature type="domain" description="Protein export membrane protein SecD/SecF C-terminal" evidence="10">
    <location>
        <begin position="262"/>
        <end position="433"/>
    </location>
</feature>
<evidence type="ECO:0000259" key="12">
    <source>
        <dbReference type="Pfam" id="PF22599"/>
    </source>
</evidence>
<comment type="subcellular location">
    <subcellularLocation>
        <location evidence="1 9">Cell membrane</location>
        <topology evidence="1 9">Multi-pass membrane protein</topology>
    </subcellularLocation>
</comment>
<evidence type="ECO:0000256" key="4">
    <source>
        <dbReference type="ARBA" id="ARBA00022692"/>
    </source>
</evidence>
<dbReference type="PRINTS" id="PR00702">
    <property type="entry name" value="ACRIFLAVINRP"/>
</dbReference>
<accession>A0ABY7M592</accession>
<evidence type="ECO:0000259" key="11">
    <source>
        <dbReference type="Pfam" id="PF21760"/>
    </source>
</evidence>
<dbReference type="InterPro" id="IPR001036">
    <property type="entry name" value="Acrflvin-R"/>
</dbReference>
<dbReference type="InterPro" id="IPR054384">
    <property type="entry name" value="SecDF_P1_head"/>
</dbReference>
<dbReference type="RefSeq" id="WP_270055671.1">
    <property type="nucleotide sequence ID" value="NZ_CP115149.1"/>
</dbReference>
<gene>
    <name evidence="9 13" type="primary">secD</name>
    <name evidence="13" type="ORF">O0235_10120</name>
</gene>
<dbReference type="SUPFAM" id="SSF82866">
    <property type="entry name" value="Multidrug efflux transporter AcrB transmembrane domain"/>
    <property type="match status" value="1"/>
</dbReference>
<dbReference type="Proteomes" id="UP001212803">
    <property type="component" value="Chromosome"/>
</dbReference>
<comment type="subunit">
    <text evidence="9">Forms a complex with SecF. Part of the essential Sec protein translocation apparatus which comprises SecA, SecYEG and auxiliary proteins SecDF. Other proteins may also be involved.</text>
</comment>
<dbReference type="InterPro" id="IPR048631">
    <property type="entry name" value="SecD_1st"/>
</dbReference>
<comment type="similarity">
    <text evidence="9">Belongs to the SecD/SecF family. SecD subfamily.</text>
</comment>
<keyword evidence="4 9" id="KW-0812">Transmembrane</keyword>